<proteinExistence type="predicted"/>
<feature type="transmembrane region" description="Helical" evidence="1">
    <location>
        <begin position="6"/>
        <end position="30"/>
    </location>
</feature>
<protein>
    <submittedName>
        <fullName evidence="2">Uncharacterized protein</fullName>
    </submittedName>
</protein>
<organism evidence="2 3">
    <name type="scientific">Litomosoides sigmodontis</name>
    <name type="common">Filarial nematode worm</name>
    <dbReference type="NCBI Taxonomy" id="42156"/>
    <lineage>
        <taxon>Eukaryota</taxon>
        <taxon>Metazoa</taxon>
        <taxon>Ecdysozoa</taxon>
        <taxon>Nematoda</taxon>
        <taxon>Chromadorea</taxon>
        <taxon>Rhabditida</taxon>
        <taxon>Spirurina</taxon>
        <taxon>Spiruromorpha</taxon>
        <taxon>Filarioidea</taxon>
        <taxon>Onchocercidae</taxon>
        <taxon>Litomosoides</taxon>
    </lineage>
</organism>
<sequence>MSYGPIVTYTVILYIILAYDLVVVTIATGLRALLNFDKQIIKDGLSRMHLYFDYFALIFNVIAFVLYLPALFLQCLEVPNFARILLILCFVPQIPLYIWAITVLRSCLEFFVLVHVLIELAER</sequence>
<reference evidence="2 3" key="1">
    <citation type="submission" date="2018-08" db="EMBL/GenBank/DDBJ databases">
        <authorList>
            <person name="Laetsch R D."/>
            <person name="Stevens L."/>
            <person name="Kumar S."/>
            <person name="Blaxter L. M."/>
        </authorList>
    </citation>
    <scope>NUCLEOTIDE SEQUENCE [LARGE SCALE GENOMIC DNA]</scope>
</reference>
<dbReference type="Proteomes" id="UP000277928">
    <property type="component" value="Unassembled WGS sequence"/>
</dbReference>
<accession>A0A3P6SRQ3</accession>
<dbReference type="EMBL" id="UYRX01000100">
    <property type="protein sequence ID" value="VDK73839.1"/>
    <property type="molecule type" value="Genomic_DNA"/>
</dbReference>
<evidence type="ECO:0000256" key="1">
    <source>
        <dbReference type="SAM" id="Phobius"/>
    </source>
</evidence>
<feature type="transmembrane region" description="Helical" evidence="1">
    <location>
        <begin position="51"/>
        <end position="74"/>
    </location>
</feature>
<dbReference type="OMA" id="WPPFRIS"/>
<dbReference type="OrthoDB" id="5851221at2759"/>
<gene>
    <name evidence="2" type="ORF">NLS_LOCUS2256</name>
</gene>
<name>A0A3P6SRQ3_LITSI</name>
<keyword evidence="1" id="KW-0812">Transmembrane</keyword>
<evidence type="ECO:0000313" key="3">
    <source>
        <dbReference type="Proteomes" id="UP000277928"/>
    </source>
</evidence>
<keyword evidence="1" id="KW-0472">Membrane</keyword>
<evidence type="ECO:0000313" key="2">
    <source>
        <dbReference type="EMBL" id="VDK73839.1"/>
    </source>
</evidence>
<dbReference type="AlphaFoldDB" id="A0A3P6SRQ3"/>
<keyword evidence="1" id="KW-1133">Transmembrane helix</keyword>
<keyword evidence="3" id="KW-1185">Reference proteome</keyword>